<keyword evidence="2" id="KW-0812">Transmembrane</keyword>
<dbReference type="OMA" id="PQSCIIL"/>
<dbReference type="KEGG" id="cbr:CBG_08818"/>
<dbReference type="Pfam" id="PF01705">
    <property type="entry name" value="CX"/>
    <property type="match status" value="1"/>
</dbReference>
<reference evidence="5 6" key="1">
    <citation type="journal article" date="2003" name="PLoS Biol.">
        <title>The genome sequence of Caenorhabditis briggsae: a platform for comparative genomics.</title>
        <authorList>
            <person name="Stein L.D."/>
            <person name="Bao Z."/>
            <person name="Blasiar D."/>
            <person name="Blumenthal T."/>
            <person name="Brent M.R."/>
            <person name="Chen N."/>
            <person name="Chinwalla A."/>
            <person name="Clarke L."/>
            <person name="Clee C."/>
            <person name="Coghlan A."/>
            <person name="Coulson A."/>
            <person name="D'Eustachio P."/>
            <person name="Fitch D.H."/>
            <person name="Fulton L.A."/>
            <person name="Fulton R.E."/>
            <person name="Griffiths-Jones S."/>
            <person name="Harris T.W."/>
            <person name="Hillier L.W."/>
            <person name="Kamath R."/>
            <person name="Kuwabara P.E."/>
            <person name="Mardis E.R."/>
            <person name="Marra M.A."/>
            <person name="Miner T.L."/>
            <person name="Minx P."/>
            <person name="Mullikin J.C."/>
            <person name="Plumb R.W."/>
            <person name="Rogers J."/>
            <person name="Schein J.E."/>
            <person name="Sohrmann M."/>
            <person name="Spieth J."/>
            <person name="Stajich J.E."/>
            <person name="Wei C."/>
            <person name="Willey D."/>
            <person name="Wilson R.K."/>
            <person name="Durbin R."/>
            <person name="Waterston R.H."/>
        </authorList>
    </citation>
    <scope>NUCLEOTIDE SEQUENCE [LARGE SCALE GENOMIC DNA]</scope>
    <source>
        <strain evidence="5 6">AF16</strain>
    </source>
</reference>
<feature type="domain" description="CX" evidence="4">
    <location>
        <begin position="56"/>
        <end position="113"/>
    </location>
</feature>
<keyword evidence="3" id="KW-0732">Signal</keyword>
<keyword evidence="6" id="KW-1185">Reference proteome</keyword>
<accession>A8X7G7</accession>
<feature type="signal peptide" evidence="3">
    <location>
        <begin position="1"/>
        <end position="17"/>
    </location>
</feature>
<evidence type="ECO:0000313" key="7">
    <source>
        <dbReference type="WormBase" id="CBG08818"/>
    </source>
</evidence>
<evidence type="ECO:0000259" key="4">
    <source>
        <dbReference type="Pfam" id="PF01705"/>
    </source>
</evidence>
<organism evidence="5 6">
    <name type="scientific">Caenorhabditis briggsae</name>
    <dbReference type="NCBI Taxonomy" id="6238"/>
    <lineage>
        <taxon>Eukaryota</taxon>
        <taxon>Metazoa</taxon>
        <taxon>Ecdysozoa</taxon>
        <taxon>Nematoda</taxon>
        <taxon>Chromadorea</taxon>
        <taxon>Rhabditida</taxon>
        <taxon>Rhabditina</taxon>
        <taxon>Rhabditomorpha</taxon>
        <taxon>Rhabditoidea</taxon>
        <taxon>Rhabditidae</taxon>
        <taxon>Peloderinae</taxon>
        <taxon>Caenorhabditis</taxon>
    </lineage>
</organism>
<feature type="transmembrane region" description="Helical" evidence="2">
    <location>
        <begin position="121"/>
        <end position="140"/>
    </location>
</feature>
<dbReference type="HOGENOM" id="CLU_1462640_0_0_1"/>
<evidence type="ECO:0000256" key="3">
    <source>
        <dbReference type="SAM" id="SignalP"/>
    </source>
</evidence>
<reference evidence="5 6" key="2">
    <citation type="journal article" date="2011" name="PLoS Genet.">
        <title>Caenorhabditis briggsae recombinant inbred line genotypes reveal inter-strain incompatibility and the evolution of recombination.</title>
        <authorList>
            <person name="Ross J.A."/>
            <person name="Koboldt D.C."/>
            <person name="Staisch J.E."/>
            <person name="Chamberlin H.M."/>
            <person name="Gupta B.P."/>
            <person name="Miller R.D."/>
            <person name="Baird S.E."/>
            <person name="Haag E.S."/>
        </authorList>
    </citation>
    <scope>NUCLEOTIDE SEQUENCE [LARGE SCALE GENOMIC DNA]</scope>
    <source>
        <strain evidence="5 6">AF16</strain>
    </source>
</reference>
<evidence type="ECO:0000256" key="1">
    <source>
        <dbReference type="SAM" id="MobiDB-lite"/>
    </source>
</evidence>
<feature type="chain" id="PRO_5002732742" evidence="3">
    <location>
        <begin position="18"/>
        <end position="200"/>
    </location>
</feature>
<name>A8X7G7_CAEBR</name>
<sequence length="200" mass="22847">MRASLLLFFLLTTTTMATINQSNFRQQNVEFLFNMFKDYKVIQEPNHPIFYQGMAFYWYGAYVPSAERPQSCIILASHPDWPFDRNVFRNGTIPTAAVFGCQAGKMCQGAKCVEPLTHFNVVTYTLVGVVIILIICLLGGKSRAAKRNQQAEPPRGATEVFERPRRRAPRDPSFDNLFSPPPSMPRDNRVRFMSPPEYTE</sequence>
<dbReference type="PANTHER" id="PTHR47520">
    <property type="entry name" value="CX DOMAIN-CONTAINING PROTEIN-RELATED"/>
    <property type="match status" value="1"/>
</dbReference>
<evidence type="ECO:0000313" key="6">
    <source>
        <dbReference type="Proteomes" id="UP000008549"/>
    </source>
</evidence>
<dbReference type="RefSeq" id="XP_002635514.1">
    <property type="nucleotide sequence ID" value="XM_002635468.1"/>
</dbReference>
<dbReference type="Proteomes" id="UP000008549">
    <property type="component" value="Unassembled WGS sequence"/>
</dbReference>
<dbReference type="GeneID" id="8577509"/>
<dbReference type="PANTHER" id="PTHR47520:SF12">
    <property type="entry name" value="CX DOMAIN-CONTAINING PROTEIN"/>
    <property type="match status" value="1"/>
</dbReference>
<dbReference type="InterPro" id="IPR002619">
    <property type="entry name" value="CX"/>
</dbReference>
<dbReference type="eggNOG" id="KOG4297">
    <property type="taxonomic scope" value="Eukaryota"/>
</dbReference>
<protein>
    <submittedName>
        <fullName evidence="5">Protein CBG08818</fullName>
    </submittedName>
</protein>
<evidence type="ECO:0000313" key="5">
    <source>
        <dbReference type="EMBL" id="CAP28578.1"/>
    </source>
</evidence>
<proteinExistence type="predicted"/>
<keyword evidence="2" id="KW-1133">Transmembrane helix</keyword>
<evidence type="ECO:0000256" key="2">
    <source>
        <dbReference type="SAM" id="Phobius"/>
    </source>
</evidence>
<dbReference type="WormBase" id="CBG08818">
    <property type="protein sequence ID" value="CBP16358"/>
    <property type="gene ID" value="WBGene00030545"/>
</dbReference>
<dbReference type="EMBL" id="HE601187">
    <property type="protein sequence ID" value="CAP28578.1"/>
    <property type="molecule type" value="Genomic_DNA"/>
</dbReference>
<dbReference type="InParanoid" id="A8X7G7"/>
<gene>
    <name evidence="5 7" type="ORF">CBG08818</name>
    <name evidence="5" type="ORF">CBG_08818</name>
</gene>
<feature type="region of interest" description="Disordered" evidence="1">
    <location>
        <begin position="146"/>
        <end position="200"/>
    </location>
</feature>
<dbReference type="CTD" id="8577509"/>
<dbReference type="FunCoup" id="A8X7G7">
    <property type="interactions" value="1366"/>
</dbReference>
<dbReference type="AlphaFoldDB" id="A8X7G7"/>
<keyword evidence="2" id="KW-0472">Membrane</keyword>